<feature type="non-terminal residue" evidence="2">
    <location>
        <position position="59"/>
    </location>
</feature>
<keyword evidence="1" id="KW-0812">Transmembrane</keyword>
<dbReference type="EMBL" id="CAUJNA010001271">
    <property type="protein sequence ID" value="CAJ1385708.1"/>
    <property type="molecule type" value="Genomic_DNA"/>
</dbReference>
<keyword evidence="1" id="KW-1133">Transmembrane helix</keyword>
<dbReference type="AlphaFoldDB" id="A0AA36IDG4"/>
<comment type="caution">
    <text evidence="2">The sequence shown here is derived from an EMBL/GenBank/DDBJ whole genome shotgun (WGS) entry which is preliminary data.</text>
</comment>
<evidence type="ECO:0000256" key="1">
    <source>
        <dbReference type="SAM" id="Phobius"/>
    </source>
</evidence>
<sequence length="59" mass="6530">ADAARLTSSPLWRCSKNLSLFTYGWFVLGIIWVVNSSSASCTGAYRLTVAIIFQAFLRV</sequence>
<feature type="transmembrane region" description="Helical" evidence="1">
    <location>
        <begin position="20"/>
        <end position="37"/>
    </location>
</feature>
<evidence type="ECO:0000313" key="2">
    <source>
        <dbReference type="EMBL" id="CAJ1385708.1"/>
    </source>
</evidence>
<organism evidence="2 3">
    <name type="scientific">Effrenium voratum</name>
    <dbReference type="NCBI Taxonomy" id="2562239"/>
    <lineage>
        <taxon>Eukaryota</taxon>
        <taxon>Sar</taxon>
        <taxon>Alveolata</taxon>
        <taxon>Dinophyceae</taxon>
        <taxon>Suessiales</taxon>
        <taxon>Symbiodiniaceae</taxon>
        <taxon>Effrenium</taxon>
    </lineage>
</organism>
<protein>
    <submittedName>
        <fullName evidence="2">Uncharacterized protein</fullName>
    </submittedName>
</protein>
<dbReference type="Proteomes" id="UP001178507">
    <property type="component" value="Unassembled WGS sequence"/>
</dbReference>
<evidence type="ECO:0000313" key="3">
    <source>
        <dbReference type="Proteomes" id="UP001178507"/>
    </source>
</evidence>
<keyword evidence="1" id="KW-0472">Membrane</keyword>
<reference evidence="2" key="1">
    <citation type="submission" date="2023-08" db="EMBL/GenBank/DDBJ databases">
        <authorList>
            <person name="Chen Y."/>
            <person name="Shah S."/>
            <person name="Dougan E. K."/>
            <person name="Thang M."/>
            <person name="Chan C."/>
        </authorList>
    </citation>
    <scope>NUCLEOTIDE SEQUENCE</scope>
</reference>
<proteinExistence type="predicted"/>
<feature type="non-terminal residue" evidence="2">
    <location>
        <position position="1"/>
    </location>
</feature>
<gene>
    <name evidence="2" type="ORF">EVOR1521_LOCUS12257</name>
</gene>
<name>A0AA36IDG4_9DINO</name>
<keyword evidence="3" id="KW-1185">Reference proteome</keyword>
<accession>A0AA36IDG4</accession>